<protein>
    <recommendedName>
        <fullName evidence="3">Xylose isomerase-like TIM barrel domain-containing protein</fullName>
    </recommendedName>
</protein>
<accession>A0A133VR13</accession>
<reference evidence="1 2" key="1">
    <citation type="journal article" date="2016" name="Sci. Rep.">
        <title>Metabolic traits of an uncultured archaeal lineage -MSBL1- from brine pools of the Red Sea.</title>
        <authorList>
            <person name="Mwirichia R."/>
            <person name="Alam I."/>
            <person name="Rashid M."/>
            <person name="Vinu M."/>
            <person name="Ba-Alawi W."/>
            <person name="Anthony Kamau A."/>
            <person name="Kamanda Ngugi D."/>
            <person name="Goker M."/>
            <person name="Klenk H.P."/>
            <person name="Bajic V."/>
            <person name="Stingl U."/>
        </authorList>
    </citation>
    <scope>NUCLEOTIDE SEQUENCE [LARGE SCALE GENOMIC DNA]</scope>
    <source>
        <strain evidence="1">SCGC-AAA382N08</strain>
    </source>
</reference>
<dbReference type="Proteomes" id="UP000070175">
    <property type="component" value="Unassembled WGS sequence"/>
</dbReference>
<evidence type="ECO:0000313" key="2">
    <source>
        <dbReference type="Proteomes" id="UP000070175"/>
    </source>
</evidence>
<dbReference type="AlphaFoldDB" id="A0A133VR13"/>
<evidence type="ECO:0000313" key="1">
    <source>
        <dbReference type="EMBL" id="KXB08865.1"/>
    </source>
</evidence>
<gene>
    <name evidence="1" type="ORF">AKJ56_00190</name>
</gene>
<organism evidence="1 2">
    <name type="scientific">candidate division MSBL1 archaeon SCGC-AAA382N08</name>
    <dbReference type="NCBI Taxonomy" id="1698285"/>
    <lineage>
        <taxon>Archaea</taxon>
        <taxon>Methanobacteriati</taxon>
        <taxon>Methanobacteriota</taxon>
        <taxon>candidate division MSBL1</taxon>
    </lineage>
</organism>
<keyword evidence="2" id="KW-1185">Reference proteome</keyword>
<sequence length="225" mass="26706">MENSDNLFVSITGEENEDWQSKIREVNEYGLKKVAVFLERLKKEQREPLYRALLDSEVEKIPLVHLRHDVVSEEITFLINNFSTPCFNIHEDHFALLDKWKSYWNRLYLEMNTDSEIADNVKVKKIGGFCIDLAHFRKAVARGAEESYYVFLRRKNIEFKCNHISGYSEREDTDLHVVDEVGHFDYLKELPEYLFGETLALEVDNSIREQLEFREYVSDILRKED</sequence>
<name>A0A133VR13_9EURY</name>
<proteinExistence type="predicted"/>
<comment type="caution">
    <text evidence="1">The sequence shown here is derived from an EMBL/GenBank/DDBJ whole genome shotgun (WGS) entry which is preliminary data.</text>
</comment>
<dbReference type="EMBL" id="LHYJ01000001">
    <property type="protein sequence ID" value="KXB08865.1"/>
    <property type="molecule type" value="Genomic_DNA"/>
</dbReference>
<evidence type="ECO:0008006" key="3">
    <source>
        <dbReference type="Google" id="ProtNLM"/>
    </source>
</evidence>